<dbReference type="PANTHER" id="PTHR12794:SF0">
    <property type="entry name" value="GEM-ASSOCIATED PROTEIN 2"/>
    <property type="match status" value="1"/>
</dbReference>
<protein>
    <recommendedName>
        <fullName evidence="5">Gem-associated protein 2</fullName>
    </recommendedName>
</protein>
<dbReference type="OrthoDB" id="428895at2759"/>
<dbReference type="PANTHER" id="PTHR12794">
    <property type="entry name" value="GEMIN2"/>
    <property type="match status" value="1"/>
</dbReference>
<evidence type="ECO:0000313" key="4">
    <source>
        <dbReference type="Proteomes" id="UP000663829"/>
    </source>
</evidence>
<organism evidence="2 4">
    <name type="scientific">Didymodactylos carnosus</name>
    <dbReference type="NCBI Taxonomy" id="1234261"/>
    <lineage>
        <taxon>Eukaryota</taxon>
        <taxon>Metazoa</taxon>
        <taxon>Spiralia</taxon>
        <taxon>Gnathifera</taxon>
        <taxon>Rotifera</taxon>
        <taxon>Eurotatoria</taxon>
        <taxon>Bdelloidea</taxon>
        <taxon>Philodinida</taxon>
        <taxon>Philodinidae</taxon>
        <taxon>Didymodactylos</taxon>
    </lineage>
</organism>
<dbReference type="Proteomes" id="UP000681722">
    <property type="component" value="Unassembled WGS sequence"/>
</dbReference>
<dbReference type="GO" id="GO:0032797">
    <property type="term" value="C:SMN complex"/>
    <property type="evidence" value="ECO:0007669"/>
    <property type="project" value="TreeGrafter"/>
</dbReference>
<feature type="non-terminal residue" evidence="2">
    <location>
        <position position="204"/>
    </location>
</feature>
<evidence type="ECO:0000256" key="1">
    <source>
        <dbReference type="ARBA" id="ARBA00025758"/>
    </source>
</evidence>
<proteinExistence type="inferred from homology"/>
<evidence type="ECO:0008006" key="5">
    <source>
        <dbReference type="Google" id="ProtNLM"/>
    </source>
</evidence>
<dbReference type="EMBL" id="CAJNOQ010002713">
    <property type="protein sequence ID" value="CAF0974513.1"/>
    <property type="molecule type" value="Genomic_DNA"/>
</dbReference>
<dbReference type="Pfam" id="PF04938">
    <property type="entry name" value="SIP1"/>
    <property type="match status" value="1"/>
</dbReference>
<dbReference type="InterPro" id="IPR035426">
    <property type="entry name" value="Gemin2/Brr1"/>
</dbReference>
<dbReference type="EMBL" id="CAJOBC010002713">
    <property type="protein sequence ID" value="CAF3747403.1"/>
    <property type="molecule type" value="Genomic_DNA"/>
</dbReference>
<reference evidence="2" key="1">
    <citation type="submission" date="2021-02" db="EMBL/GenBank/DDBJ databases">
        <authorList>
            <person name="Nowell W R."/>
        </authorList>
    </citation>
    <scope>NUCLEOTIDE SEQUENCE</scope>
</reference>
<dbReference type="GO" id="GO:0005634">
    <property type="term" value="C:nucleus"/>
    <property type="evidence" value="ECO:0007669"/>
    <property type="project" value="TreeGrafter"/>
</dbReference>
<dbReference type="AlphaFoldDB" id="A0A814EZ46"/>
<comment type="similarity">
    <text evidence="1">Belongs to the gemin-2 family.</text>
</comment>
<evidence type="ECO:0000313" key="2">
    <source>
        <dbReference type="EMBL" id="CAF0974513.1"/>
    </source>
</evidence>
<gene>
    <name evidence="2" type="ORF">GPM918_LOCUS12415</name>
    <name evidence="3" type="ORF">SRO942_LOCUS12416</name>
</gene>
<name>A0A814EZ46_9BILA</name>
<dbReference type="Proteomes" id="UP000663829">
    <property type="component" value="Unassembled WGS sequence"/>
</dbReference>
<dbReference type="Gene3D" id="1.20.58.1070">
    <property type="match status" value="1"/>
</dbReference>
<dbReference type="GO" id="GO:0000387">
    <property type="term" value="P:spliceosomal snRNP assembly"/>
    <property type="evidence" value="ECO:0007669"/>
    <property type="project" value="InterPro"/>
</dbReference>
<sequence length="204" mass="23900">ADENDNETNESKETTVKTISTEWQNEQCKMFSNTRNQFYLMRDKLRSKKNFKITKLKNINSYWKFCFGDNVPVQSILSLDTFEKYTVLPTMSKMISLTQPQTHELLQYEIKWIETCGFTIQLALYIYSTLVAIEKPISEDFMYTMRLLSKACQNTRLKLMTQTNDNVTTDNETSDTKSLERSCDLFICLIGRYFGQIDLADPFN</sequence>
<accession>A0A814EZ46</accession>
<keyword evidence="4" id="KW-1185">Reference proteome</keyword>
<comment type="caution">
    <text evidence="2">The sequence shown here is derived from an EMBL/GenBank/DDBJ whole genome shotgun (WGS) entry which is preliminary data.</text>
</comment>
<evidence type="ECO:0000313" key="3">
    <source>
        <dbReference type="EMBL" id="CAF3747403.1"/>
    </source>
</evidence>